<dbReference type="RefSeq" id="WP_256547528.1">
    <property type="nucleotide sequence ID" value="NZ_CP101809.1"/>
</dbReference>
<organism evidence="2 3">
    <name type="scientific">Mycoplasmoides fastidiosum</name>
    <dbReference type="NCBI Taxonomy" id="92758"/>
    <lineage>
        <taxon>Bacteria</taxon>
        <taxon>Bacillati</taxon>
        <taxon>Mycoplasmatota</taxon>
        <taxon>Mycoplasmoidales</taxon>
        <taxon>Mycoplasmoidaceae</taxon>
        <taxon>Mycoplasmoides</taxon>
    </lineage>
</organism>
<dbReference type="EMBL" id="JAUSWO010000001">
    <property type="protein sequence ID" value="MDQ0513774.1"/>
    <property type="molecule type" value="Genomic_DNA"/>
</dbReference>
<feature type="transmembrane region" description="Helical" evidence="1">
    <location>
        <begin position="178"/>
        <end position="200"/>
    </location>
</feature>
<gene>
    <name evidence="2" type="ORF">J2Z62_000212</name>
</gene>
<comment type="caution">
    <text evidence="2">The sequence shown here is derived from an EMBL/GenBank/DDBJ whole genome shotgun (WGS) entry which is preliminary data.</text>
</comment>
<dbReference type="Proteomes" id="UP001240643">
    <property type="component" value="Unassembled WGS sequence"/>
</dbReference>
<feature type="transmembrane region" description="Helical" evidence="1">
    <location>
        <begin position="310"/>
        <end position="330"/>
    </location>
</feature>
<accession>A0ABU0LYM0</accession>
<reference evidence="2" key="1">
    <citation type="submission" date="2023-07" db="EMBL/GenBank/DDBJ databases">
        <title>Genomic Encyclopedia of Type Strains, Phase IV (KMG-IV): sequencing the most valuable type-strain genomes for metagenomic binning, comparative biology and taxonomic classification.</title>
        <authorList>
            <person name="Goeker M."/>
        </authorList>
    </citation>
    <scope>NUCLEOTIDE SEQUENCE [LARGE SCALE GENOMIC DNA]</scope>
    <source>
        <strain evidence="2">DSM 21204</strain>
    </source>
</reference>
<dbReference type="Pfam" id="PF12822">
    <property type="entry name" value="ECF_trnsprt"/>
    <property type="match status" value="1"/>
</dbReference>
<feature type="transmembrane region" description="Helical" evidence="1">
    <location>
        <begin position="78"/>
        <end position="100"/>
    </location>
</feature>
<proteinExistence type="predicted"/>
<evidence type="ECO:0000256" key="1">
    <source>
        <dbReference type="SAM" id="Phobius"/>
    </source>
</evidence>
<protein>
    <submittedName>
        <fullName evidence="2">Membrane protein</fullName>
    </submittedName>
</protein>
<feature type="transmembrane region" description="Helical" evidence="1">
    <location>
        <begin position="220"/>
        <end position="243"/>
    </location>
</feature>
<keyword evidence="1" id="KW-0812">Transmembrane</keyword>
<feature type="transmembrane region" description="Helical" evidence="1">
    <location>
        <begin position="250"/>
        <end position="270"/>
    </location>
</feature>
<name>A0ABU0LYM0_9BACT</name>
<keyword evidence="1" id="KW-1133">Transmembrane helix</keyword>
<evidence type="ECO:0000313" key="3">
    <source>
        <dbReference type="Proteomes" id="UP001240643"/>
    </source>
</evidence>
<feature type="transmembrane region" description="Helical" evidence="1">
    <location>
        <begin position="112"/>
        <end position="134"/>
    </location>
</feature>
<keyword evidence="1" id="KW-0472">Membrane</keyword>
<feature type="transmembrane region" description="Helical" evidence="1">
    <location>
        <begin position="146"/>
        <end position="166"/>
    </location>
</feature>
<sequence length="370" mass="43706">MNKNLAFQKNKKNWSKFKNRYLINQKIKGWIQGFDQRITALFFIQKYNLLKSRILFNKNFAKIIHFFFPIFPASPFRVISYMVILAVLIAIRLVLGKFSIPLSSFGTRISLAWIPVFVIGWFYGPIYGFLFGWVTDSLSYLITGGTWYYLYALQEPTVALFSGIIGSLSRIFRNSEKIWIHLVIQQILFITFLSISYGYIIWWFNTQEPNFKINWFNQGLFVTSLVALSVFFLIFEAIVFYTYFKRRKILLTFLYASIIYTSMIFLWSFLLGPKIAIMYYQFLNNGRTPELINQYGPVVYLIPRILRETIFTPIRTSILTLVIFVLTPIFEKTYNQFKNSYYMNQISEFQPNLNLKLTSIDQDSGRQNPK</sequence>
<keyword evidence="3" id="KW-1185">Reference proteome</keyword>
<evidence type="ECO:0000313" key="2">
    <source>
        <dbReference type="EMBL" id="MDQ0513774.1"/>
    </source>
</evidence>
<feature type="transmembrane region" description="Helical" evidence="1">
    <location>
        <begin position="54"/>
        <end position="72"/>
    </location>
</feature>
<dbReference type="Gene3D" id="1.10.1760.20">
    <property type="match status" value="1"/>
</dbReference>
<dbReference type="InterPro" id="IPR024529">
    <property type="entry name" value="ECF_trnsprt_substrate-spec"/>
</dbReference>